<organism evidence="1 2">
    <name type="scientific">Botryotinia fuckeliana (strain T4)</name>
    <name type="common">Noble rot fungus</name>
    <name type="synonym">Botrytis cinerea</name>
    <dbReference type="NCBI Taxonomy" id="999810"/>
    <lineage>
        <taxon>Eukaryota</taxon>
        <taxon>Fungi</taxon>
        <taxon>Dikarya</taxon>
        <taxon>Ascomycota</taxon>
        <taxon>Pezizomycotina</taxon>
        <taxon>Leotiomycetes</taxon>
        <taxon>Helotiales</taxon>
        <taxon>Sclerotiniaceae</taxon>
        <taxon>Botrytis</taxon>
    </lineage>
</organism>
<name>G2YXN6_BOTF4</name>
<reference evidence="2" key="1">
    <citation type="journal article" date="2011" name="PLoS Genet.">
        <title>Genomic analysis of the necrotrophic fungal pathogens Sclerotinia sclerotiorum and Botrytis cinerea.</title>
        <authorList>
            <person name="Amselem J."/>
            <person name="Cuomo C.A."/>
            <person name="van Kan J.A."/>
            <person name="Viaud M."/>
            <person name="Benito E.P."/>
            <person name="Couloux A."/>
            <person name="Coutinho P.M."/>
            <person name="de Vries R.P."/>
            <person name="Dyer P.S."/>
            <person name="Fillinger S."/>
            <person name="Fournier E."/>
            <person name="Gout L."/>
            <person name="Hahn M."/>
            <person name="Kohn L."/>
            <person name="Lapalu N."/>
            <person name="Plummer K.M."/>
            <person name="Pradier J.M."/>
            <person name="Quevillon E."/>
            <person name="Sharon A."/>
            <person name="Simon A."/>
            <person name="ten Have A."/>
            <person name="Tudzynski B."/>
            <person name="Tudzynski P."/>
            <person name="Wincker P."/>
            <person name="Andrew M."/>
            <person name="Anthouard V."/>
            <person name="Beever R.E."/>
            <person name="Beffa R."/>
            <person name="Benoit I."/>
            <person name="Bouzid O."/>
            <person name="Brault B."/>
            <person name="Chen Z."/>
            <person name="Choquer M."/>
            <person name="Collemare J."/>
            <person name="Cotton P."/>
            <person name="Danchin E.G."/>
            <person name="Da Silva C."/>
            <person name="Gautier A."/>
            <person name="Giraud C."/>
            <person name="Giraud T."/>
            <person name="Gonzalez C."/>
            <person name="Grossetete S."/>
            <person name="Guldener U."/>
            <person name="Henrissat B."/>
            <person name="Howlett B.J."/>
            <person name="Kodira C."/>
            <person name="Kretschmer M."/>
            <person name="Lappartient A."/>
            <person name="Leroch M."/>
            <person name="Levis C."/>
            <person name="Mauceli E."/>
            <person name="Neuveglise C."/>
            <person name="Oeser B."/>
            <person name="Pearson M."/>
            <person name="Poulain J."/>
            <person name="Poussereau N."/>
            <person name="Quesneville H."/>
            <person name="Rascle C."/>
            <person name="Schumacher J."/>
            <person name="Segurens B."/>
            <person name="Sexton A."/>
            <person name="Silva E."/>
            <person name="Sirven C."/>
            <person name="Soanes D.M."/>
            <person name="Talbot N.J."/>
            <person name="Templeton M."/>
            <person name="Yandava C."/>
            <person name="Yarden O."/>
            <person name="Zeng Q."/>
            <person name="Rollins J.A."/>
            <person name="Lebrun M.H."/>
            <person name="Dickman M."/>
        </authorList>
    </citation>
    <scope>NUCLEOTIDE SEQUENCE [LARGE SCALE GENOMIC DNA]</scope>
    <source>
        <strain evidence="2">T4</strain>
    </source>
</reference>
<gene>
    <name evidence="1" type="ORF">BofuT4_uP145530.1</name>
</gene>
<dbReference type="HOGENOM" id="CLU_2978900_0_0_1"/>
<dbReference type="Proteomes" id="UP000008177">
    <property type="component" value="Unplaced contigs"/>
</dbReference>
<evidence type="ECO:0000313" key="1">
    <source>
        <dbReference type="EMBL" id="CCD56384.1"/>
    </source>
</evidence>
<dbReference type="InParanoid" id="G2YXN6"/>
<protein>
    <submittedName>
        <fullName evidence="1">Uncharacterized protein</fullName>
    </submittedName>
</protein>
<sequence length="58" mass="6651">MPSSPSRSESRGLAHLHNIAAGRIKGKITQSVDPFRRDVPLCFFTPYYTETTELVEWR</sequence>
<dbReference type="AlphaFoldDB" id="G2YXN6"/>
<proteinExistence type="predicted"/>
<evidence type="ECO:0000313" key="2">
    <source>
        <dbReference type="Proteomes" id="UP000008177"/>
    </source>
</evidence>
<dbReference type="EMBL" id="FQ790360">
    <property type="protein sequence ID" value="CCD56384.1"/>
    <property type="molecule type" value="Genomic_DNA"/>
</dbReference>
<accession>G2YXN6</accession>